<dbReference type="Gene3D" id="3.30.420.40">
    <property type="match status" value="2"/>
</dbReference>
<dbReference type="EMBL" id="VJMH01005300">
    <property type="protein sequence ID" value="KAF0697608.1"/>
    <property type="molecule type" value="Genomic_DNA"/>
</dbReference>
<evidence type="ECO:0000256" key="1">
    <source>
        <dbReference type="ARBA" id="ARBA00022741"/>
    </source>
</evidence>
<comment type="similarity">
    <text evidence="3">Belongs to the heat shock protein 70 family.</text>
</comment>
<dbReference type="Pfam" id="PF00012">
    <property type="entry name" value="HSP70"/>
    <property type="match status" value="1"/>
</dbReference>
<evidence type="ECO:0000313" key="6">
    <source>
        <dbReference type="Proteomes" id="UP000332933"/>
    </source>
</evidence>
<dbReference type="PRINTS" id="PR00301">
    <property type="entry name" value="HEATSHOCK70"/>
</dbReference>
<evidence type="ECO:0000313" key="5">
    <source>
        <dbReference type="EMBL" id="VFT88555.1"/>
    </source>
</evidence>
<keyword evidence="1 3" id="KW-0547">Nucleotide-binding</keyword>
<organism evidence="5 6">
    <name type="scientific">Aphanomyces stellatus</name>
    <dbReference type="NCBI Taxonomy" id="120398"/>
    <lineage>
        <taxon>Eukaryota</taxon>
        <taxon>Sar</taxon>
        <taxon>Stramenopiles</taxon>
        <taxon>Oomycota</taxon>
        <taxon>Saprolegniomycetes</taxon>
        <taxon>Saprolegniales</taxon>
        <taxon>Verrucalvaceae</taxon>
        <taxon>Aphanomyces</taxon>
    </lineage>
</organism>
<reference evidence="5 6" key="1">
    <citation type="submission" date="2019-03" db="EMBL/GenBank/DDBJ databases">
        <authorList>
            <person name="Gaulin E."/>
            <person name="Dumas B."/>
        </authorList>
    </citation>
    <scope>NUCLEOTIDE SEQUENCE [LARGE SCALE GENOMIC DNA]</scope>
    <source>
        <strain evidence="5">CBS 568.67</strain>
    </source>
</reference>
<dbReference type="GO" id="GO:0005524">
    <property type="term" value="F:ATP binding"/>
    <property type="evidence" value="ECO:0007669"/>
    <property type="project" value="UniProtKB-KW"/>
</dbReference>
<dbReference type="InterPro" id="IPR043129">
    <property type="entry name" value="ATPase_NBD"/>
</dbReference>
<protein>
    <submittedName>
        <fullName evidence="5">Aste57867_11698 protein</fullName>
    </submittedName>
</protein>
<dbReference type="SUPFAM" id="SSF53067">
    <property type="entry name" value="Actin-like ATPase domain"/>
    <property type="match status" value="2"/>
</dbReference>
<dbReference type="Proteomes" id="UP000332933">
    <property type="component" value="Unassembled WGS sequence"/>
</dbReference>
<dbReference type="OrthoDB" id="3789372at2759"/>
<dbReference type="GO" id="GO:0140662">
    <property type="term" value="F:ATP-dependent protein folding chaperone"/>
    <property type="evidence" value="ECO:0007669"/>
    <property type="project" value="InterPro"/>
</dbReference>
<accession>A0A485KUV4</accession>
<dbReference type="Gene3D" id="3.30.30.30">
    <property type="match status" value="1"/>
</dbReference>
<dbReference type="EMBL" id="CAADRA010005321">
    <property type="protein sequence ID" value="VFT88555.1"/>
    <property type="molecule type" value="Genomic_DNA"/>
</dbReference>
<proteinExistence type="inferred from homology"/>
<keyword evidence="2 3" id="KW-0067">ATP-binding</keyword>
<dbReference type="InterPro" id="IPR029047">
    <property type="entry name" value="HSP70_peptide-bd_sf"/>
</dbReference>
<dbReference type="Gene3D" id="3.90.640.10">
    <property type="entry name" value="Actin, Chain A, domain 4"/>
    <property type="match status" value="1"/>
</dbReference>
<reference evidence="4" key="2">
    <citation type="submission" date="2019-06" db="EMBL/GenBank/DDBJ databases">
        <title>Genomics analysis of Aphanomyces spp. identifies a new class of oomycete effector associated with host adaptation.</title>
        <authorList>
            <person name="Gaulin E."/>
        </authorList>
    </citation>
    <scope>NUCLEOTIDE SEQUENCE</scope>
    <source>
        <strain evidence="4">CBS 578.67</strain>
    </source>
</reference>
<keyword evidence="6" id="KW-1185">Reference proteome</keyword>
<sequence length="562" mass="61221">MVAIGIDFGTSSSCVAAFRHGRADVLPNEQGVRSTLSIVAFAGHQRLFGTAAKAQAVMNHKQTFVHFKSLLGRKLIDVDKRSYSYTLGENEHGMVHVVLDHDDDDDATVLLPEQITAMVLSHLVRDATVSLGEVVTATAISIPTTFSLAHRRSMYEAARLAGLDAVRLVTEPVAAALAYVASGRSQQPSETLLVVNWGSGHFDASVLGLNTATSVVEVHATVGDNTLGGHDLDIALTMFCVRLFDEDDEKSILADPKHGLRLLHACKAAKQTLTMLNETFVGAHEATVVLTRDELESVLQPKLDAAFDHIKTVLAMANATTTTIDQVLLVGGCTRMPKFQEMVRTLLIPICKFIHTDEAVACGASFLAAKECRWTVRERLTGALGLRTNRGIVATLAPINASYPTTIVHDCVVASGASLTVCDMRDQDLVSSSLRNLPRRARHEVTAIVRVVIDENGMITNVTAKDSKTSEAIEIHAPTFGLSKRKRKLLQQFAAADLVEKERVQAQLRLDDYLFAKHNVPEIAAIVDHARTWLDANKASPKATYDKMLKKVRRQVDDTLAK</sequence>
<dbReference type="InterPro" id="IPR013126">
    <property type="entry name" value="Hsp_70_fam"/>
</dbReference>
<evidence type="ECO:0000256" key="2">
    <source>
        <dbReference type="ARBA" id="ARBA00022840"/>
    </source>
</evidence>
<gene>
    <name evidence="5" type="primary">Aste57867_11698</name>
    <name evidence="4" type="ORF">As57867_011655</name>
    <name evidence="5" type="ORF">ASTE57867_11698</name>
</gene>
<evidence type="ECO:0000313" key="4">
    <source>
        <dbReference type="EMBL" id="KAF0697608.1"/>
    </source>
</evidence>
<evidence type="ECO:0000256" key="3">
    <source>
        <dbReference type="RuleBase" id="RU003322"/>
    </source>
</evidence>
<name>A0A485KUV4_9STRA</name>
<dbReference type="AlphaFoldDB" id="A0A485KUV4"/>
<dbReference type="PANTHER" id="PTHR19375">
    <property type="entry name" value="HEAT SHOCK PROTEIN 70KDA"/>
    <property type="match status" value="1"/>
</dbReference>
<dbReference type="Gene3D" id="2.60.34.10">
    <property type="entry name" value="Substrate Binding Domain Of DNAk, Chain A, domain 1"/>
    <property type="match status" value="1"/>
</dbReference>